<evidence type="ECO:0000256" key="5">
    <source>
        <dbReference type="ARBA" id="ARBA00023139"/>
    </source>
</evidence>
<reference evidence="8 9" key="1">
    <citation type="submission" date="2016-01" db="EMBL/GenBank/DDBJ databases">
        <title>The new phylogeny of the genus Mycobacterium.</title>
        <authorList>
            <person name="Tarcisio F."/>
            <person name="Conor M."/>
            <person name="Antonella G."/>
            <person name="Elisabetta G."/>
            <person name="Giulia F.S."/>
            <person name="Sara T."/>
            <person name="Anna F."/>
            <person name="Clotilde B."/>
            <person name="Roberto B."/>
            <person name="Veronica D.S."/>
            <person name="Fabio R."/>
            <person name="Monica P."/>
            <person name="Olivier J."/>
            <person name="Enrico T."/>
            <person name="Nicola S."/>
        </authorList>
    </citation>
    <scope>NUCLEOTIDE SEQUENCE [LARGE SCALE GENOMIC DNA]</scope>
    <source>
        <strain evidence="8 9">DSM 45731</strain>
    </source>
</reference>
<dbReference type="EMBL" id="LQOW01000006">
    <property type="protein sequence ID" value="ORV63508.1"/>
    <property type="molecule type" value="Genomic_DNA"/>
</dbReference>
<keyword evidence="9" id="KW-1185">Reference proteome</keyword>
<organism evidence="8 9">
    <name type="scientific">Mycobacterium fragae</name>
    <dbReference type="NCBI Taxonomy" id="1260918"/>
    <lineage>
        <taxon>Bacteria</taxon>
        <taxon>Bacillati</taxon>
        <taxon>Actinomycetota</taxon>
        <taxon>Actinomycetes</taxon>
        <taxon>Mycobacteriales</taxon>
        <taxon>Mycobacteriaceae</taxon>
        <taxon>Mycobacterium</taxon>
    </lineage>
</organism>
<evidence type="ECO:0000256" key="3">
    <source>
        <dbReference type="ARBA" id="ARBA00022729"/>
    </source>
</evidence>
<dbReference type="Proteomes" id="UP000194000">
    <property type="component" value="Unassembled WGS sequence"/>
</dbReference>
<gene>
    <name evidence="8" type="ORF">AWC06_09250</name>
</gene>
<dbReference type="AlphaFoldDB" id="A0A1X1V3K9"/>
<dbReference type="Gene3D" id="3.30.2030.20">
    <property type="match status" value="1"/>
</dbReference>
<dbReference type="OrthoDB" id="4717553at2"/>
<sequence>MRGQAAESTWRTVVAALLVVTTMLLNGCRPNTFDPYANPGRKELDRLQKIVNERPDLETVKHQLAGLDTSIRAAIAKYSPQTHFSSTRIAHPTNGCNEPFNRTIGRQEETDHFFGEPAPTFDQWLKITTEVAPLFSAAGFRPNNNAPGQPPLPLGSLNDSQIRDDGALINLANGKDGRPLNYSYNTGCHLPAAWRTAPPPPNMRPPNDPDVHYPYLYGSPGGRTRDAY</sequence>
<keyword evidence="5" id="KW-0564">Palmitate</keyword>
<dbReference type="STRING" id="1260918.AWC06_09250"/>
<proteinExistence type="predicted"/>
<dbReference type="Pfam" id="PF16708">
    <property type="entry name" value="LppA"/>
    <property type="match status" value="1"/>
</dbReference>
<dbReference type="InterPro" id="IPR032018">
    <property type="entry name" value="LppA/LppB/LprP"/>
</dbReference>
<keyword evidence="4" id="KW-0472">Membrane</keyword>
<comment type="subcellular location">
    <subcellularLocation>
        <location evidence="1">Cell membrane</location>
        <topology evidence="1">Lipid-anchor</topology>
    </subcellularLocation>
</comment>
<protein>
    <recommendedName>
        <fullName evidence="10">Lipoprotein LprP</fullName>
    </recommendedName>
</protein>
<evidence type="ECO:0000313" key="8">
    <source>
        <dbReference type="EMBL" id="ORV63508.1"/>
    </source>
</evidence>
<evidence type="ECO:0000256" key="1">
    <source>
        <dbReference type="ARBA" id="ARBA00004193"/>
    </source>
</evidence>
<dbReference type="RefSeq" id="WP_085194951.1">
    <property type="nucleotide sequence ID" value="NZ_JACKVI010000009.1"/>
</dbReference>
<evidence type="ECO:0000256" key="2">
    <source>
        <dbReference type="ARBA" id="ARBA00022475"/>
    </source>
</evidence>
<evidence type="ECO:0008006" key="10">
    <source>
        <dbReference type="Google" id="ProtNLM"/>
    </source>
</evidence>
<keyword evidence="3" id="KW-0732">Signal</keyword>
<accession>A0A1X1V3K9</accession>
<comment type="caution">
    <text evidence="8">The sequence shown here is derived from an EMBL/GenBank/DDBJ whole genome shotgun (WGS) entry which is preliminary data.</text>
</comment>
<evidence type="ECO:0000256" key="4">
    <source>
        <dbReference type="ARBA" id="ARBA00023136"/>
    </source>
</evidence>
<keyword evidence="6" id="KW-0449">Lipoprotein</keyword>
<dbReference type="GO" id="GO:0005886">
    <property type="term" value="C:plasma membrane"/>
    <property type="evidence" value="ECO:0007669"/>
    <property type="project" value="UniProtKB-SubCell"/>
</dbReference>
<feature type="compositionally biased region" description="Pro residues" evidence="7">
    <location>
        <begin position="199"/>
        <end position="208"/>
    </location>
</feature>
<evidence type="ECO:0000256" key="6">
    <source>
        <dbReference type="ARBA" id="ARBA00023288"/>
    </source>
</evidence>
<feature type="region of interest" description="Disordered" evidence="7">
    <location>
        <begin position="199"/>
        <end position="228"/>
    </location>
</feature>
<name>A0A1X1V3K9_9MYCO</name>
<keyword evidence="2" id="KW-1003">Cell membrane</keyword>
<evidence type="ECO:0000256" key="7">
    <source>
        <dbReference type="SAM" id="MobiDB-lite"/>
    </source>
</evidence>
<evidence type="ECO:0000313" key="9">
    <source>
        <dbReference type="Proteomes" id="UP000194000"/>
    </source>
</evidence>